<protein>
    <submittedName>
        <fullName evidence="1">Uncharacterized protein</fullName>
    </submittedName>
</protein>
<name>A0A2Z6MU30_TRISU</name>
<sequence>MKIGGSRDFGLFTGDKCDCALFGDYVDELNKKMGKSYVDKPSLQNVMNTTRILINSDIHEVEEFQNSIVVHGIEIDGAVPMIGECVRSSLEEEFLRMHLKKSLAKLNNLCEDGVFRQTMMVLCSRSIFTPTQVAHSAIDLDSNGLSDEPNDDGDLEPLEFLKDLIVTRTSL</sequence>
<dbReference type="EMBL" id="DF973521">
    <property type="protein sequence ID" value="GAU33293.1"/>
    <property type="molecule type" value="Genomic_DNA"/>
</dbReference>
<reference evidence="2" key="1">
    <citation type="journal article" date="2017" name="Front. Plant Sci.">
        <title>Climate Clever Clovers: New Paradigm to Reduce the Environmental Footprint of Ruminants by Breeding Low Methanogenic Forages Utilizing Haplotype Variation.</title>
        <authorList>
            <person name="Kaur P."/>
            <person name="Appels R."/>
            <person name="Bayer P.E."/>
            <person name="Keeble-Gagnere G."/>
            <person name="Wang J."/>
            <person name="Hirakawa H."/>
            <person name="Shirasawa K."/>
            <person name="Vercoe P."/>
            <person name="Stefanova K."/>
            <person name="Durmic Z."/>
            <person name="Nichols P."/>
            <person name="Revell C."/>
            <person name="Isobe S.N."/>
            <person name="Edwards D."/>
            <person name="Erskine W."/>
        </authorList>
    </citation>
    <scope>NUCLEOTIDE SEQUENCE [LARGE SCALE GENOMIC DNA]</scope>
    <source>
        <strain evidence="2">cv. Daliak</strain>
    </source>
</reference>
<dbReference type="Proteomes" id="UP000242715">
    <property type="component" value="Unassembled WGS sequence"/>
</dbReference>
<keyword evidence="2" id="KW-1185">Reference proteome</keyword>
<dbReference type="AlphaFoldDB" id="A0A2Z6MU30"/>
<proteinExistence type="predicted"/>
<evidence type="ECO:0000313" key="1">
    <source>
        <dbReference type="EMBL" id="GAU33293.1"/>
    </source>
</evidence>
<dbReference type="OrthoDB" id="1434713at2759"/>
<gene>
    <name evidence="1" type="ORF">TSUD_279670</name>
</gene>
<evidence type="ECO:0000313" key="2">
    <source>
        <dbReference type="Proteomes" id="UP000242715"/>
    </source>
</evidence>
<accession>A0A2Z6MU30</accession>
<organism evidence="1 2">
    <name type="scientific">Trifolium subterraneum</name>
    <name type="common">Subterranean clover</name>
    <dbReference type="NCBI Taxonomy" id="3900"/>
    <lineage>
        <taxon>Eukaryota</taxon>
        <taxon>Viridiplantae</taxon>
        <taxon>Streptophyta</taxon>
        <taxon>Embryophyta</taxon>
        <taxon>Tracheophyta</taxon>
        <taxon>Spermatophyta</taxon>
        <taxon>Magnoliopsida</taxon>
        <taxon>eudicotyledons</taxon>
        <taxon>Gunneridae</taxon>
        <taxon>Pentapetalae</taxon>
        <taxon>rosids</taxon>
        <taxon>fabids</taxon>
        <taxon>Fabales</taxon>
        <taxon>Fabaceae</taxon>
        <taxon>Papilionoideae</taxon>
        <taxon>50 kb inversion clade</taxon>
        <taxon>NPAAA clade</taxon>
        <taxon>Hologalegina</taxon>
        <taxon>IRL clade</taxon>
        <taxon>Trifolieae</taxon>
        <taxon>Trifolium</taxon>
    </lineage>
</organism>